<dbReference type="InterPro" id="IPR011766">
    <property type="entry name" value="TPP_enzyme_TPP-bd"/>
</dbReference>
<evidence type="ECO:0000313" key="14">
    <source>
        <dbReference type="EMBL" id="MCC2130054.1"/>
    </source>
</evidence>
<dbReference type="GO" id="GO:0006979">
    <property type="term" value="P:response to oxidative stress"/>
    <property type="evidence" value="ECO:0007669"/>
    <property type="project" value="TreeGrafter"/>
</dbReference>
<evidence type="ECO:0000256" key="9">
    <source>
        <dbReference type="PIRNR" id="PIRNR000159"/>
    </source>
</evidence>
<keyword evidence="7 12" id="KW-0408">Iron</keyword>
<dbReference type="Gene3D" id="3.40.50.970">
    <property type="match status" value="2"/>
</dbReference>
<dbReference type="Gene3D" id="3.40.50.920">
    <property type="match status" value="1"/>
</dbReference>
<dbReference type="InterPro" id="IPR033412">
    <property type="entry name" value="PFOR_II"/>
</dbReference>
<feature type="binding site" evidence="12">
    <location>
        <position position="697"/>
    </location>
    <ligand>
        <name>[4Fe-4S] cluster</name>
        <dbReference type="ChEBI" id="CHEBI:49883"/>
        <label>1</label>
    </ligand>
</feature>
<keyword evidence="8 12" id="KW-0411">Iron-sulfur</keyword>
<dbReference type="PANTHER" id="PTHR32154:SF0">
    <property type="entry name" value="PYRUVATE-FLAVODOXIN OXIDOREDUCTASE-RELATED"/>
    <property type="match status" value="1"/>
</dbReference>
<dbReference type="Proteomes" id="UP001199319">
    <property type="component" value="Unassembled WGS sequence"/>
</dbReference>
<keyword evidence="3 12" id="KW-0004">4Fe-4S</keyword>
<feature type="binding site" evidence="12">
    <location>
        <position position="1077"/>
    </location>
    <ligand>
        <name>[4Fe-4S] cluster</name>
        <dbReference type="ChEBI" id="CHEBI:49883"/>
        <label>3</label>
    </ligand>
</feature>
<dbReference type="GO" id="GO:0051539">
    <property type="term" value="F:4 iron, 4 sulfur cluster binding"/>
    <property type="evidence" value="ECO:0007669"/>
    <property type="project" value="UniProtKB-KW"/>
</dbReference>
<dbReference type="SUPFAM" id="SSF54862">
    <property type="entry name" value="4Fe-4S ferredoxins"/>
    <property type="match status" value="1"/>
</dbReference>
<dbReference type="CDD" id="cd07034">
    <property type="entry name" value="TPP_PYR_PFOR_IOR-alpha_like"/>
    <property type="match status" value="1"/>
</dbReference>
<dbReference type="InterPro" id="IPR017900">
    <property type="entry name" value="4Fe4S_Fe_S_CS"/>
</dbReference>
<dbReference type="Pfam" id="PF17147">
    <property type="entry name" value="PFOR_II"/>
    <property type="match status" value="1"/>
</dbReference>
<dbReference type="GO" id="GO:0022900">
    <property type="term" value="P:electron transport chain"/>
    <property type="evidence" value="ECO:0007669"/>
    <property type="project" value="InterPro"/>
</dbReference>
<evidence type="ECO:0000256" key="5">
    <source>
        <dbReference type="ARBA" id="ARBA00022982"/>
    </source>
</evidence>
<feature type="binding site" evidence="10">
    <location>
        <position position="818"/>
    </location>
    <ligand>
        <name>thiamine diphosphate</name>
        <dbReference type="ChEBI" id="CHEBI:58937"/>
    </ligand>
</feature>
<dbReference type="Pfam" id="PF01558">
    <property type="entry name" value="POR"/>
    <property type="match status" value="1"/>
</dbReference>
<dbReference type="FunFam" id="3.40.50.970:FF:000012">
    <property type="entry name" value="Pyruvate:ferredoxin (Flavodoxin) oxidoreductase"/>
    <property type="match status" value="1"/>
</dbReference>
<feature type="binding site" evidence="10">
    <location>
        <begin position="997"/>
        <end position="1002"/>
    </location>
    <ligand>
        <name>thiamine diphosphate</name>
        <dbReference type="ChEBI" id="CHEBI:58937"/>
    </ligand>
</feature>
<dbReference type="SUPFAM" id="SSF52922">
    <property type="entry name" value="TK C-terminal domain-like"/>
    <property type="match status" value="1"/>
</dbReference>
<sequence>MSKLLKICDGNEAAAYVAYAFSEVAGIYPITPSSPMAEKTDEWAANGKKNIFGQTVRLVEMQSEAGACGACHGALEAGALATSFTASQGLMLMIPTMHRISGERLPGVLHVASRTVGTHAFSIFGDHSDVMNCRQTGFAMLSSGSVQQAADLAAVAHLSAIRARIPFLHFFDGFRTSHEIQKIDVLSYDEYAKLVDYEALARFRANALNPEDPRMRSLVDNPDIYFQLRESNNTDYANLPDVVEDYMAQISRLTGREYHLFNYFGAPDAERVIVAMGSVSGCAQEVVNYLNAKGEKVGFLQVHLFRPFSRKHLMAAMPKTVKRIAVLDRVKEAGSIGEPLYEDICAAYINEADRPLIFAGRYGLSSKDTTPAQLKAVFDNLLLEESKNHFTIGIEDDVTHLSLPVGAPLLTEPEGTISCKFWGLGSDGTVGANKNSIKIIGETTDMYCQAYFEYDTKKSFGITKSHLRFGKHPISSTYYVSRADFVACHNQTYLTKYDIISELKPHGSFLLNCEWTEDQLEQHIPGDILRYIAENDIHFYIIDANKESQALGLGNRSNMVLQAAFFKLANVIPVEDAVEHMKAAVKKTYGLKGEKVVNMNIAAVDAGINALVQVQVKPEWKNLSGAAIQPPRADVPDVIKNILVPINAQKGDDLPVSAFRGMEDGTMPLGTSQYEKRGIATHLPVWDKDECIQCNRCSFVCPHAVIRPYLLNEDEVKNAPAGLELTDAKGPQLAGLRYTMGVSTLDCTSCGSCVASCPKSGKALRMVPAHEVSLDQTNWNYLQTIPEKNDRFDKFTLKGSQFRQPLVEFNGACAGCGETPYVKLLTQLFGDKMFLANATGCTQAWGAAMPCVPYCKNKEGKGPAWSNSLFENNAEFSYGMCLAVKQLRAAVTDYVHQLDDMTENAAVKAAIAKWLETYDDLDASTPATRELLHLLESETFSAQEQAVVDEILKRRKDMSKKTMWMYGGDGWAYDIGYGGLDHVFAMGEDVNVLLVDTEVYSNTGGQSSKATPVGAVAQFQASGKKTKKKDLGMLMMTYDNVYVAQCSMGADPAQLIKAIREAEAHKGPSIVICYAPCINHGIKKGMGCVQQEMKDAVASGYWNLYRYSPETHKFTLDSKEPSMALYDFMKGEVRYSSLELSFPENAKVLFAEAEDAAKAKYESYKRRAEDQ</sequence>
<dbReference type="Pfam" id="PF10371">
    <property type="entry name" value="EKR"/>
    <property type="match status" value="1"/>
</dbReference>
<dbReference type="Pfam" id="PF02775">
    <property type="entry name" value="TPP_enzyme_C"/>
    <property type="match status" value="1"/>
</dbReference>
<feature type="site" description="Important for catalytic activity" evidence="11">
    <location>
        <position position="1002"/>
    </location>
</feature>
<keyword evidence="4 12" id="KW-0479">Metal-binding</keyword>
<feature type="binding site" evidence="10">
    <location>
        <position position="31"/>
    </location>
    <ligand>
        <name>pyruvate</name>
        <dbReference type="ChEBI" id="CHEBI:15361"/>
    </ligand>
</feature>
<name>A0AAE3DG69_9FIRM</name>
<dbReference type="Pfam" id="PF01855">
    <property type="entry name" value="POR_N"/>
    <property type="match status" value="1"/>
</dbReference>
<dbReference type="InterPro" id="IPR011895">
    <property type="entry name" value="Pyrv_flavodox_OxRed"/>
</dbReference>
<dbReference type="AlphaFoldDB" id="A0AAE3DG69"/>
<organism evidence="14 15">
    <name type="scientific">Brotocaccenecus cirricatena</name>
    <dbReference type="NCBI Taxonomy" id="3064195"/>
    <lineage>
        <taxon>Bacteria</taxon>
        <taxon>Bacillati</taxon>
        <taxon>Bacillota</taxon>
        <taxon>Clostridia</taxon>
        <taxon>Eubacteriales</taxon>
        <taxon>Oscillospiraceae</taxon>
        <taxon>Brotocaccenecus</taxon>
    </lineage>
</organism>
<dbReference type="EC" id="1.2.7.1" evidence="9"/>
<dbReference type="NCBIfam" id="TIGR02176">
    <property type="entry name" value="pyruv_ox_red"/>
    <property type="match status" value="1"/>
</dbReference>
<accession>A0AAE3DG69</accession>
<evidence type="ECO:0000256" key="1">
    <source>
        <dbReference type="ARBA" id="ARBA00009032"/>
    </source>
</evidence>
<dbReference type="FunFam" id="3.40.50.970:FF:000041">
    <property type="entry name" value="Pyruvate:ferredoxin (Flavodoxin) oxidoreductase"/>
    <property type="match status" value="1"/>
</dbReference>
<dbReference type="GO" id="GO:0019164">
    <property type="term" value="F:pyruvate synthase activity"/>
    <property type="evidence" value="ECO:0007669"/>
    <property type="project" value="UniProtKB-EC"/>
</dbReference>
<evidence type="ECO:0000256" key="8">
    <source>
        <dbReference type="ARBA" id="ARBA00023014"/>
    </source>
</evidence>
<comment type="caution">
    <text evidence="14">The sequence shown here is derived from an EMBL/GenBank/DDBJ whole genome shotgun (WGS) entry which is preliminary data.</text>
</comment>
<feature type="domain" description="4Fe-4S ferredoxin-type" evidence="13">
    <location>
        <begin position="682"/>
        <end position="711"/>
    </location>
</feature>
<dbReference type="PROSITE" id="PS51379">
    <property type="entry name" value="4FE4S_FER_2"/>
    <property type="match status" value="2"/>
</dbReference>
<dbReference type="InterPro" id="IPR019752">
    <property type="entry name" value="Pyrv/ketoisovalerate_OxRed_cat"/>
</dbReference>
<evidence type="ECO:0000256" key="11">
    <source>
        <dbReference type="PIRSR" id="PIRSR000159-2"/>
    </source>
</evidence>
<comment type="cofactor">
    <cofactor evidence="12">
        <name>[4Fe-4S] cluster</name>
        <dbReference type="ChEBI" id="CHEBI:49883"/>
    </cofactor>
    <text evidence="12">Binds 3 [4Fe-4S] clusters per subunit.</text>
</comment>
<keyword evidence="5 9" id="KW-0249">Electron transport</keyword>
<dbReference type="FunFam" id="3.40.920.10:FF:000001">
    <property type="entry name" value="Pyruvate:ferredoxin (Flavodoxin) oxidoreductase"/>
    <property type="match status" value="1"/>
</dbReference>
<keyword evidence="14" id="KW-0670">Pyruvate</keyword>
<evidence type="ECO:0000256" key="4">
    <source>
        <dbReference type="ARBA" id="ARBA00022723"/>
    </source>
</evidence>
<evidence type="ECO:0000256" key="3">
    <source>
        <dbReference type="ARBA" id="ARBA00022485"/>
    </source>
</evidence>
<keyword evidence="6 9" id="KW-0560">Oxidoreductase</keyword>
<dbReference type="PROSITE" id="PS00198">
    <property type="entry name" value="4FE4S_FER_1"/>
    <property type="match status" value="2"/>
</dbReference>
<protein>
    <recommendedName>
        <fullName evidence="9">Pyruvate:ferredoxin oxidoreductase</fullName>
        <ecNumber evidence="9">1.2.7.1</ecNumber>
    </recommendedName>
    <alternativeName>
        <fullName evidence="9">Pyruvate synthase</fullName>
    </alternativeName>
</protein>
<reference evidence="14" key="1">
    <citation type="submission" date="2021-10" db="EMBL/GenBank/DDBJ databases">
        <title>Anaerobic single-cell dispensing facilitates the cultivation of human gut bacteria.</title>
        <authorList>
            <person name="Afrizal A."/>
        </authorList>
    </citation>
    <scope>NUCLEOTIDE SEQUENCE</scope>
    <source>
        <strain evidence="14">CLA-AA-H272</strain>
    </source>
</reference>
<feature type="binding site" evidence="10">
    <location>
        <begin position="968"/>
        <end position="971"/>
    </location>
    <ligand>
        <name>thiamine diphosphate</name>
        <dbReference type="ChEBI" id="CHEBI:58937"/>
    </ligand>
</feature>
<dbReference type="GO" id="GO:0030976">
    <property type="term" value="F:thiamine pyrophosphate binding"/>
    <property type="evidence" value="ECO:0007669"/>
    <property type="project" value="InterPro"/>
</dbReference>
<dbReference type="InterPro" id="IPR037112">
    <property type="entry name" value="Pyrv-flavodox_OxR_EKR_sf"/>
</dbReference>
<feature type="domain" description="4Fe-4S ferredoxin-type" evidence="13">
    <location>
        <begin position="738"/>
        <end position="769"/>
    </location>
</feature>
<feature type="site" description="Important for catalytic activity" evidence="11">
    <location>
        <position position="64"/>
    </location>
</feature>
<dbReference type="InterPro" id="IPR017896">
    <property type="entry name" value="4Fe4S_Fe-S-bd"/>
</dbReference>
<dbReference type="InterPro" id="IPR029061">
    <property type="entry name" value="THDP-binding"/>
</dbReference>
<dbReference type="RefSeq" id="WP_302929284.1">
    <property type="nucleotide sequence ID" value="NZ_JAJEPW010000034.1"/>
</dbReference>
<feature type="binding site" evidence="10">
    <location>
        <position position="114"/>
    </location>
    <ligand>
        <name>pyruvate</name>
        <dbReference type="ChEBI" id="CHEBI:15361"/>
    </ligand>
</feature>
<dbReference type="PIRSF" id="PIRSF000159">
    <property type="entry name" value="NifJ"/>
    <property type="match status" value="1"/>
</dbReference>
<dbReference type="SUPFAM" id="SSF53323">
    <property type="entry name" value="Pyruvate-ferredoxin oxidoreductase, PFOR, domain III"/>
    <property type="match status" value="1"/>
</dbReference>
<evidence type="ECO:0000256" key="6">
    <source>
        <dbReference type="ARBA" id="ARBA00023002"/>
    </source>
</evidence>
<dbReference type="InterPro" id="IPR002869">
    <property type="entry name" value="Pyrv_flavodox_OxRed_cen"/>
</dbReference>
<feature type="binding site" evidence="12">
    <location>
        <position position="753"/>
    </location>
    <ligand>
        <name>[4Fe-4S] cluster</name>
        <dbReference type="ChEBI" id="CHEBI:49883"/>
        <label>2</label>
    </ligand>
</feature>
<evidence type="ECO:0000256" key="12">
    <source>
        <dbReference type="PIRSR" id="PIRSR000159-50"/>
    </source>
</evidence>
<comment type="similarity">
    <text evidence="1 9">Belongs to the pyruvate:ferredoxin/flavodoxin oxidoreductase family.</text>
</comment>
<feature type="binding site" evidence="12">
    <location>
        <position position="813"/>
    </location>
    <ligand>
        <name>[4Fe-4S] cluster</name>
        <dbReference type="ChEBI" id="CHEBI:49883"/>
        <label>3</label>
    </ligand>
</feature>
<feature type="binding site" evidence="12">
    <location>
        <position position="750"/>
    </location>
    <ligand>
        <name>[4Fe-4S] cluster</name>
        <dbReference type="ChEBI" id="CHEBI:49883"/>
        <label>2</label>
    </ligand>
</feature>
<proteinExistence type="inferred from homology"/>
<dbReference type="EMBL" id="JAJEPW010000034">
    <property type="protein sequence ID" value="MCC2130054.1"/>
    <property type="molecule type" value="Genomic_DNA"/>
</dbReference>
<feature type="binding site" evidence="12">
    <location>
        <position position="841"/>
    </location>
    <ligand>
        <name>[4Fe-4S] cluster</name>
        <dbReference type="ChEBI" id="CHEBI:49883"/>
        <label>3</label>
    </ligand>
</feature>
<dbReference type="FunFam" id="3.30.70.20:FF:000022">
    <property type="entry name" value="Pyruvate:ferredoxin (Flavodoxin) oxidoreductase"/>
    <property type="match status" value="1"/>
</dbReference>
<evidence type="ECO:0000256" key="2">
    <source>
        <dbReference type="ARBA" id="ARBA00022448"/>
    </source>
</evidence>
<dbReference type="InterPro" id="IPR050722">
    <property type="entry name" value="Pyruvate:ferred/Flavod_OxRd"/>
</dbReference>
<evidence type="ECO:0000313" key="15">
    <source>
        <dbReference type="Proteomes" id="UP001199319"/>
    </source>
</evidence>
<dbReference type="FunFam" id="3.40.50.920:FF:000007">
    <property type="entry name" value="Pyruvate:ferredoxin (Flavodoxin) oxidoreductase"/>
    <property type="match status" value="1"/>
</dbReference>
<feature type="binding site" evidence="12">
    <location>
        <position position="816"/>
    </location>
    <ligand>
        <name>[4Fe-4S] cluster</name>
        <dbReference type="ChEBI" id="CHEBI:49883"/>
        <label>3</label>
    </ligand>
</feature>
<evidence type="ECO:0000256" key="10">
    <source>
        <dbReference type="PIRSR" id="PIRSR000159-1"/>
    </source>
</evidence>
<feature type="binding site" evidence="12">
    <location>
        <position position="757"/>
    </location>
    <ligand>
        <name>[4Fe-4S] cluster</name>
        <dbReference type="ChEBI" id="CHEBI:49883"/>
        <label>1</label>
    </ligand>
</feature>
<dbReference type="InterPro" id="IPR019456">
    <property type="entry name" value="Pyrv-flavodox_OxRtase_EKR"/>
</dbReference>
<dbReference type="Gene3D" id="3.40.920.10">
    <property type="entry name" value="Pyruvate-ferredoxin oxidoreductase, PFOR, domain III"/>
    <property type="match status" value="1"/>
</dbReference>
<evidence type="ECO:0000256" key="7">
    <source>
        <dbReference type="ARBA" id="ARBA00023004"/>
    </source>
</evidence>
<gene>
    <name evidence="14" type="primary">nifJ</name>
    <name evidence="14" type="ORF">LKD37_11105</name>
</gene>
<feature type="binding site" evidence="10">
    <location>
        <position position="841"/>
    </location>
    <ligand>
        <name>thiamine diphosphate</name>
        <dbReference type="ChEBI" id="CHEBI:58937"/>
    </ligand>
</feature>
<evidence type="ECO:0000259" key="13">
    <source>
        <dbReference type="PROSITE" id="PS51379"/>
    </source>
</evidence>
<dbReference type="Gene3D" id="4.10.780.10">
    <property type="entry name" value="Pyruvate-flavodoxin oxidoreductase, EKR domain"/>
    <property type="match status" value="1"/>
</dbReference>
<keyword evidence="2 9" id="KW-0813">Transport</keyword>
<keyword evidence="15" id="KW-1185">Reference proteome</keyword>
<feature type="site" description="Important for catalytic activity" evidence="11">
    <location>
        <position position="31"/>
    </location>
</feature>
<dbReference type="InterPro" id="IPR009014">
    <property type="entry name" value="Transketo_C/PFOR_II"/>
</dbReference>
<feature type="binding site" evidence="12">
    <location>
        <position position="694"/>
    </location>
    <ligand>
        <name>[4Fe-4S] cluster</name>
        <dbReference type="ChEBI" id="CHEBI:49883"/>
        <label>1</label>
    </ligand>
</feature>
<dbReference type="SMART" id="SM00890">
    <property type="entry name" value="EKR"/>
    <property type="match status" value="1"/>
</dbReference>
<feature type="site" description="Important for catalytic activity" evidence="11">
    <location>
        <position position="114"/>
    </location>
</feature>
<dbReference type="Pfam" id="PF13187">
    <property type="entry name" value="Fer4_9"/>
    <property type="match status" value="1"/>
</dbReference>
<dbReference type="InterPro" id="IPR002880">
    <property type="entry name" value="Pyrv_Fd/Flavodoxin_OxRdtase_N"/>
</dbReference>
<comment type="catalytic activity">
    <reaction evidence="9">
        <text>2 oxidized [2Fe-2S]-[ferredoxin] + pyruvate + CoA = 2 reduced [2Fe-2S]-[ferredoxin] + acetyl-CoA + CO2 + H(+)</text>
        <dbReference type="Rhea" id="RHEA:12765"/>
        <dbReference type="Rhea" id="RHEA-COMP:10000"/>
        <dbReference type="Rhea" id="RHEA-COMP:10001"/>
        <dbReference type="ChEBI" id="CHEBI:15361"/>
        <dbReference type="ChEBI" id="CHEBI:15378"/>
        <dbReference type="ChEBI" id="CHEBI:16526"/>
        <dbReference type="ChEBI" id="CHEBI:33737"/>
        <dbReference type="ChEBI" id="CHEBI:33738"/>
        <dbReference type="ChEBI" id="CHEBI:57287"/>
        <dbReference type="ChEBI" id="CHEBI:57288"/>
        <dbReference type="EC" id="1.2.7.1"/>
    </reaction>
</comment>
<dbReference type="GO" id="GO:0005506">
    <property type="term" value="F:iron ion binding"/>
    <property type="evidence" value="ECO:0007669"/>
    <property type="project" value="InterPro"/>
</dbReference>
<dbReference type="SUPFAM" id="SSF52518">
    <property type="entry name" value="Thiamin diphosphate-binding fold (THDP-binding)"/>
    <property type="match status" value="2"/>
</dbReference>
<feature type="binding site" evidence="12">
    <location>
        <position position="691"/>
    </location>
    <ligand>
        <name>[4Fe-4S] cluster</name>
        <dbReference type="ChEBI" id="CHEBI:49883"/>
        <label>1</label>
    </ligand>
</feature>
<feature type="binding site" evidence="12">
    <location>
        <position position="747"/>
    </location>
    <ligand>
        <name>[4Fe-4S] cluster</name>
        <dbReference type="ChEBI" id="CHEBI:49883"/>
        <label>2</label>
    </ligand>
</feature>
<dbReference type="PANTHER" id="PTHR32154">
    <property type="entry name" value="PYRUVATE-FLAVODOXIN OXIDOREDUCTASE-RELATED"/>
    <property type="match status" value="1"/>
</dbReference>
<feature type="binding site" evidence="10">
    <location>
        <position position="64"/>
    </location>
    <ligand>
        <name>thiamine diphosphate</name>
        <dbReference type="ChEBI" id="CHEBI:58937"/>
    </ligand>
</feature>
<feature type="binding site" evidence="12">
    <location>
        <position position="701"/>
    </location>
    <ligand>
        <name>[4Fe-4S] cluster</name>
        <dbReference type="ChEBI" id="CHEBI:49883"/>
        <label>2</label>
    </ligand>
</feature>
<dbReference type="Gene3D" id="3.30.70.20">
    <property type="match status" value="1"/>
</dbReference>